<feature type="chain" id="PRO_5002247962" description="DUF1771 domain-containing protein" evidence="1">
    <location>
        <begin position="20"/>
        <end position="171"/>
    </location>
</feature>
<name>A0A0D2NCC0_HYPSF</name>
<reference evidence="3" key="1">
    <citation type="submission" date="2014-04" db="EMBL/GenBank/DDBJ databases">
        <title>Evolutionary Origins and Diversification of the Mycorrhizal Mutualists.</title>
        <authorList>
            <consortium name="DOE Joint Genome Institute"/>
            <consortium name="Mycorrhizal Genomics Consortium"/>
            <person name="Kohler A."/>
            <person name="Kuo A."/>
            <person name="Nagy L.G."/>
            <person name="Floudas D."/>
            <person name="Copeland A."/>
            <person name="Barry K.W."/>
            <person name="Cichocki N."/>
            <person name="Veneault-Fourrey C."/>
            <person name="LaButti K."/>
            <person name="Lindquist E.A."/>
            <person name="Lipzen A."/>
            <person name="Lundell T."/>
            <person name="Morin E."/>
            <person name="Murat C."/>
            <person name="Riley R."/>
            <person name="Ohm R."/>
            <person name="Sun H."/>
            <person name="Tunlid A."/>
            <person name="Henrissat B."/>
            <person name="Grigoriev I.V."/>
            <person name="Hibbett D.S."/>
            <person name="Martin F."/>
        </authorList>
    </citation>
    <scope>NUCLEOTIDE SEQUENCE [LARGE SCALE GENOMIC DNA]</scope>
    <source>
        <strain evidence="3">FD-334 SS-4</strain>
    </source>
</reference>
<organism evidence="2 3">
    <name type="scientific">Hypholoma sublateritium (strain FD-334 SS-4)</name>
    <dbReference type="NCBI Taxonomy" id="945553"/>
    <lineage>
        <taxon>Eukaryota</taxon>
        <taxon>Fungi</taxon>
        <taxon>Dikarya</taxon>
        <taxon>Basidiomycota</taxon>
        <taxon>Agaricomycotina</taxon>
        <taxon>Agaricomycetes</taxon>
        <taxon>Agaricomycetidae</taxon>
        <taxon>Agaricales</taxon>
        <taxon>Agaricineae</taxon>
        <taxon>Strophariaceae</taxon>
        <taxon>Hypholoma</taxon>
    </lineage>
</organism>
<evidence type="ECO:0000256" key="1">
    <source>
        <dbReference type="SAM" id="SignalP"/>
    </source>
</evidence>
<protein>
    <recommendedName>
        <fullName evidence="4">DUF1771 domain-containing protein</fullName>
    </recommendedName>
</protein>
<feature type="signal peptide" evidence="1">
    <location>
        <begin position="1"/>
        <end position="19"/>
    </location>
</feature>
<dbReference type="AlphaFoldDB" id="A0A0D2NCC0"/>
<dbReference type="EMBL" id="KN817615">
    <property type="protein sequence ID" value="KJA16754.1"/>
    <property type="molecule type" value="Genomic_DNA"/>
</dbReference>
<accession>A0A0D2NCC0</accession>
<keyword evidence="3" id="KW-1185">Reference proteome</keyword>
<proteinExistence type="predicted"/>
<sequence>MLFSIVLPIASLICFSVKATSFPTCTSEAHCHSQLANIHGTTLADVVNKEQEPWHDHGKFSVGQDIYKSAKLAPLVYKRVNLAAYEQGKNQQYYARENNVKKNTIQHTPAGLEHLKVAKIHQKVADKHYAAAISHLKAGNRKAANESERLGDAHARLAFLHKAVANELHAQ</sequence>
<gene>
    <name evidence="2" type="ORF">HYPSUDRAFT_47014</name>
</gene>
<evidence type="ECO:0008006" key="4">
    <source>
        <dbReference type="Google" id="ProtNLM"/>
    </source>
</evidence>
<evidence type="ECO:0000313" key="3">
    <source>
        <dbReference type="Proteomes" id="UP000054270"/>
    </source>
</evidence>
<dbReference type="Proteomes" id="UP000054270">
    <property type="component" value="Unassembled WGS sequence"/>
</dbReference>
<evidence type="ECO:0000313" key="2">
    <source>
        <dbReference type="EMBL" id="KJA16754.1"/>
    </source>
</evidence>
<keyword evidence="1" id="KW-0732">Signal</keyword>